<dbReference type="EMBL" id="CP073767">
    <property type="protein sequence ID" value="UWZ58319.1"/>
    <property type="molecule type" value="Genomic_DNA"/>
</dbReference>
<dbReference type="Proteomes" id="UP001058003">
    <property type="component" value="Chromosome"/>
</dbReference>
<dbReference type="AlphaFoldDB" id="A0A9Q9ILF6"/>
<dbReference type="GO" id="GO:0046872">
    <property type="term" value="F:metal ion binding"/>
    <property type="evidence" value="ECO:0007669"/>
    <property type="project" value="InterPro"/>
</dbReference>
<accession>A0A9Q9ILF6</accession>
<name>A0A9Q9ILF6_9ACTN</name>
<dbReference type="InterPro" id="IPR024344">
    <property type="entry name" value="MDMPI_metal-binding"/>
</dbReference>
<keyword evidence="3" id="KW-1185">Reference proteome</keyword>
<proteinExistence type="predicted"/>
<dbReference type="KEGG" id="daur:Daura_20360"/>
<dbReference type="RefSeq" id="WP_052387337.1">
    <property type="nucleotide sequence ID" value="NZ_CP073767.1"/>
</dbReference>
<dbReference type="Gene3D" id="1.20.120.450">
    <property type="entry name" value="dinb family like domain"/>
    <property type="match status" value="1"/>
</dbReference>
<organism evidence="2 3">
    <name type="scientific">Dactylosporangium aurantiacum</name>
    <dbReference type="NCBI Taxonomy" id="35754"/>
    <lineage>
        <taxon>Bacteria</taxon>
        <taxon>Bacillati</taxon>
        <taxon>Actinomycetota</taxon>
        <taxon>Actinomycetes</taxon>
        <taxon>Micromonosporales</taxon>
        <taxon>Micromonosporaceae</taxon>
        <taxon>Dactylosporangium</taxon>
    </lineage>
</organism>
<dbReference type="GO" id="GO:0016853">
    <property type="term" value="F:isomerase activity"/>
    <property type="evidence" value="ECO:0007669"/>
    <property type="project" value="UniProtKB-KW"/>
</dbReference>
<dbReference type="SUPFAM" id="SSF109854">
    <property type="entry name" value="DinB/YfiT-like putative metalloenzymes"/>
    <property type="match status" value="1"/>
</dbReference>
<dbReference type="OrthoDB" id="5178565at2"/>
<dbReference type="InterPro" id="IPR034660">
    <property type="entry name" value="DinB/YfiT-like"/>
</dbReference>
<dbReference type="NCBIfam" id="TIGR03083">
    <property type="entry name" value="maleylpyruvate isomerase family mycothiol-dependent enzyme"/>
    <property type="match status" value="1"/>
</dbReference>
<feature type="domain" description="Mycothiol-dependent maleylpyruvate isomerase metal-binding" evidence="1">
    <location>
        <begin position="23"/>
        <end position="112"/>
    </location>
</feature>
<dbReference type="InterPro" id="IPR017517">
    <property type="entry name" value="Maleyloyr_isom"/>
</dbReference>
<evidence type="ECO:0000313" key="2">
    <source>
        <dbReference type="EMBL" id="UWZ58319.1"/>
    </source>
</evidence>
<evidence type="ECO:0000259" key="1">
    <source>
        <dbReference type="Pfam" id="PF11716"/>
    </source>
</evidence>
<evidence type="ECO:0000313" key="3">
    <source>
        <dbReference type="Proteomes" id="UP001058003"/>
    </source>
</evidence>
<protein>
    <submittedName>
        <fullName evidence="2">Maleylpyruvate isomerase family mycothiol-dependent enzyme</fullName>
    </submittedName>
</protein>
<dbReference type="Pfam" id="PF11716">
    <property type="entry name" value="MDMPI_N"/>
    <property type="match status" value="1"/>
</dbReference>
<reference evidence="2" key="1">
    <citation type="submission" date="2021-04" db="EMBL/GenBank/DDBJ databases">
        <title>Dactylosporangium aurantiacum NRRL B-8018 full assembly.</title>
        <authorList>
            <person name="Hartkoorn R.C."/>
            <person name="Beaudoing E."/>
            <person name="Hot D."/>
        </authorList>
    </citation>
    <scope>NUCLEOTIDE SEQUENCE</scope>
    <source>
        <strain evidence="2">NRRL B-8018</strain>
    </source>
</reference>
<sequence length="223" mass="24262">MTQQPAPTSAQIDHDRIWQVIGAHRRALADLLDGLSEEQWRHPSLCDGWTVRDVAAHLTLQELGLREVIGTMLRWRGTMDRTIQHAARRRAAQWSTGRICAQLRAMADSRRHTLGVTELETLTDVLVHSQDIALPLGLRLDLPADAATASIRRTLAMRWPPPLPAARVARGFRLVATDVAWSAGTGPQIQGPIAALLLISCGRTAALPQLSGDGVPRLAAALA</sequence>
<gene>
    <name evidence="2" type="ORF">Daura_20360</name>
</gene>
<keyword evidence="2" id="KW-0413">Isomerase</keyword>